<dbReference type="AlphaFoldDB" id="A0A9X4MXC0"/>
<reference evidence="2" key="1">
    <citation type="submission" date="2022-07" db="EMBL/GenBank/DDBJ databases">
        <title>Description and genome-wide analysis of Profundicola chukchiensis gen. nov., sp. nov., marine bacteria isolated from bottom sediments of the Chukchi Sea.</title>
        <authorList>
            <person name="Romanenko L."/>
            <person name="Otstavnykh N."/>
            <person name="Kurilenko V."/>
            <person name="Eremeev V."/>
            <person name="Velansky P."/>
            <person name="Mikhailov V."/>
            <person name="Isaeva M."/>
        </authorList>
    </citation>
    <scope>NUCLEOTIDE SEQUENCE</scope>
    <source>
        <strain evidence="2">KMM 9713</strain>
    </source>
</reference>
<dbReference type="RefSeq" id="WP_304416966.1">
    <property type="nucleotide sequence ID" value="NZ_JANAIE010000004.1"/>
</dbReference>
<organism evidence="2 3">
    <name type="scientific">Profundicola chukchiensis</name>
    <dbReference type="NCBI Taxonomy" id="2961959"/>
    <lineage>
        <taxon>Bacteria</taxon>
        <taxon>Pseudomonadati</taxon>
        <taxon>Bacteroidota</taxon>
        <taxon>Flavobacteriia</taxon>
        <taxon>Flavobacteriales</taxon>
        <taxon>Weeksellaceae</taxon>
        <taxon>Profundicola</taxon>
    </lineage>
</organism>
<evidence type="ECO:0000313" key="3">
    <source>
        <dbReference type="Proteomes" id="UP001152599"/>
    </source>
</evidence>
<protein>
    <submittedName>
        <fullName evidence="2">START-like domain-containing protein</fullName>
    </submittedName>
</protein>
<dbReference type="EMBL" id="JANCMU010000005">
    <property type="protein sequence ID" value="MDG4946613.1"/>
    <property type="molecule type" value="Genomic_DNA"/>
</dbReference>
<evidence type="ECO:0000259" key="1">
    <source>
        <dbReference type="Pfam" id="PF19569"/>
    </source>
</evidence>
<comment type="caution">
    <text evidence="2">The sequence shown here is derived from an EMBL/GenBank/DDBJ whole genome shotgun (WGS) entry which is preliminary data.</text>
</comment>
<sequence>MSKKKFEIEVSVNASPSFLYNYIATPSGLSEWFAENVNSRGEKFTFIWDGGYEDVAYLVRSKYDEYVRYRWEYDEDTKYYFEIRIQVDELTNDVSLVVTDFAEDDDIDEAKDLWRSQLEDLKHTIGS</sequence>
<dbReference type="Proteomes" id="UP001152599">
    <property type="component" value="Unassembled WGS sequence"/>
</dbReference>
<accession>A0A9X4MXC0</accession>
<keyword evidence="3" id="KW-1185">Reference proteome</keyword>
<dbReference type="InterPro" id="IPR045736">
    <property type="entry name" value="START_2"/>
</dbReference>
<dbReference type="Gene3D" id="3.30.530.20">
    <property type="match status" value="1"/>
</dbReference>
<evidence type="ECO:0000313" key="2">
    <source>
        <dbReference type="EMBL" id="MDG4946613.1"/>
    </source>
</evidence>
<dbReference type="SUPFAM" id="SSF55961">
    <property type="entry name" value="Bet v1-like"/>
    <property type="match status" value="1"/>
</dbReference>
<proteinExistence type="predicted"/>
<dbReference type="Pfam" id="PF19569">
    <property type="entry name" value="START_2"/>
    <property type="match status" value="1"/>
</dbReference>
<name>A0A9X4MXC0_9FLAO</name>
<dbReference type="InterPro" id="IPR023393">
    <property type="entry name" value="START-like_dom_sf"/>
</dbReference>
<gene>
    <name evidence="2" type="ORF">NMK71_09315</name>
</gene>
<feature type="domain" description="START-like" evidence="1">
    <location>
        <begin position="2"/>
        <end position="126"/>
    </location>
</feature>